<dbReference type="InterPro" id="IPR001245">
    <property type="entry name" value="Ser-Thr/Tyr_kinase_cat_dom"/>
</dbReference>
<comment type="catalytic activity">
    <reaction evidence="10 12">
        <text>tRNA(Lys) + L-lysine + ATP = L-lysyl-tRNA(Lys) + AMP + diphosphate</text>
        <dbReference type="Rhea" id="RHEA:20792"/>
        <dbReference type="Rhea" id="RHEA-COMP:9696"/>
        <dbReference type="Rhea" id="RHEA-COMP:9697"/>
        <dbReference type="ChEBI" id="CHEBI:30616"/>
        <dbReference type="ChEBI" id="CHEBI:32551"/>
        <dbReference type="ChEBI" id="CHEBI:33019"/>
        <dbReference type="ChEBI" id="CHEBI:78442"/>
        <dbReference type="ChEBI" id="CHEBI:78529"/>
        <dbReference type="ChEBI" id="CHEBI:456215"/>
        <dbReference type="EC" id="6.1.1.6"/>
    </reaction>
</comment>
<evidence type="ECO:0000256" key="5">
    <source>
        <dbReference type="ARBA" id="ARBA00022741"/>
    </source>
</evidence>
<keyword evidence="3 17" id="KW-0436">Ligase</keyword>
<keyword evidence="7 11" id="KW-0067">ATP-binding</keyword>
<dbReference type="Pfam" id="PF00152">
    <property type="entry name" value="tRNA-synt_2"/>
    <property type="match status" value="1"/>
</dbReference>
<dbReference type="PRINTS" id="PR00109">
    <property type="entry name" value="TYRKINASE"/>
</dbReference>
<dbReference type="InterPro" id="IPR006195">
    <property type="entry name" value="aa-tRNA-synth_II"/>
</dbReference>
<evidence type="ECO:0000259" key="16">
    <source>
        <dbReference type="PROSITE" id="PS50862"/>
    </source>
</evidence>
<dbReference type="SUPFAM" id="SSF55681">
    <property type="entry name" value="Class II aaRS and biotin synthetases"/>
    <property type="match status" value="1"/>
</dbReference>
<dbReference type="PANTHER" id="PTHR42918:SF9">
    <property type="entry name" value="LYSINE--TRNA LIGASE"/>
    <property type="match status" value="1"/>
</dbReference>
<evidence type="ECO:0000256" key="8">
    <source>
        <dbReference type="ARBA" id="ARBA00023146"/>
    </source>
</evidence>
<dbReference type="InterPro" id="IPR004365">
    <property type="entry name" value="NA-bd_OB_tRNA"/>
</dbReference>
<dbReference type="PROSITE" id="PS50011">
    <property type="entry name" value="PROTEIN_KINASE_DOM"/>
    <property type="match status" value="1"/>
</dbReference>
<dbReference type="SMART" id="SM00220">
    <property type="entry name" value="S_TKc"/>
    <property type="match status" value="1"/>
</dbReference>
<keyword evidence="6" id="KW-0862">Zinc</keyword>
<dbReference type="InterPro" id="IPR000719">
    <property type="entry name" value="Prot_kinase_dom"/>
</dbReference>
<feature type="binding site" evidence="11">
    <location>
        <position position="661"/>
    </location>
    <ligand>
        <name>ATP</name>
        <dbReference type="ChEBI" id="CHEBI:30616"/>
    </ligand>
</feature>
<dbReference type="InterPro" id="IPR046349">
    <property type="entry name" value="C1-like_sf"/>
</dbReference>
<gene>
    <name evidence="17" type="primary">KRS1</name>
    <name evidence="17" type="ORF">AAF712_007495</name>
</gene>
<evidence type="ECO:0000256" key="10">
    <source>
        <dbReference type="ARBA" id="ARBA00048573"/>
    </source>
</evidence>
<feature type="compositionally biased region" description="Pro residues" evidence="13">
    <location>
        <begin position="1019"/>
        <end position="1029"/>
    </location>
</feature>
<keyword evidence="2" id="KW-0808">Transferase</keyword>
<dbReference type="Proteomes" id="UP001437256">
    <property type="component" value="Unassembled WGS sequence"/>
</dbReference>
<evidence type="ECO:0000256" key="7">
    <source>
        <dbReference type="ARBA" id="ARBA00022840"/>
    </source>
</evidence>
<dbReference type="Gene3D" id="2.40.50.140">
    <property type="entry name" value="Nucleic acid-binding proteins"/>
    <property type="match status" value="1"/>
</dbReference>
<dbReference type="PROSITE" id="PS50862">
    <property type="entry name" value="AA_TRNA_LIGASE_II"/>
    <property type="match status" value="1"/>
</dbReference>
<feature type="compositionally biased region" description="Basic and acidic residues" evidence="13">
    <location>
        <begin position="55"/>
        <end position="64"/>
    </location>
</feature>
<feature type="compositionally biased region" description="Polar residues" evidence="13">
    <location>
        <begin position="982"/>
        <end position="1014"/>
    </location>
</feature>
<dbReference type="CDD" id="cd13999">
    <property type="entry name" value="STKc_MAP3K-like"/>
    <property type="match status" value="1"/>
</dbReference>
<comment type="caution">
    <text evidence="17">The sequence shown here is derived from an EMBL/GenBank/DDBJ whole genome shotgun (WGS) entry which is preliminary data.</text>
</comment>
<dbReference type="SUPFAM" id="SSF56112">
    <property type="entry name" value="Protein kinase-like (PK-like)"/>
    <property type="match status" value="1"/>
</dbReference>
<dbReference type="InterPro" id="IPR045864">
    <property type="entry name" value="aa-tRNA-synth_II/BPL/LPL"/>
</dbReference>
<keyword evidence="5 11" id="KW-0547">Nucleotide-binding</keyword>
<feature type="compositionally biased region" description="Basic and acidic residues" evidence="13">
    <location>
        <begin position="17"/>
        <end position="45"/>
    </location>
</feature>
<dbReference type="SMART" id="SM00109">
    <property type="entry name" value="C1"/>
    <property type="match status" value="1"/>
</dbReference>
<keyword evidence="8" id="KW-0030">Aminoacyl-tRNA synthetase</keyword>
<proteinExistence type="inferred from homology"/>
<dbReference type="CDD" id="cd00775">
    <property type="entry name" value="LysRS_core"/>
    <property type="match status" value="1"/>
</dbReference>
<dbReference type="InterPro" id="IPR008271">
    <property type="entry name" value="Ser/Thr_kinase_AS"/>
</dbReference>
<dbReference type="NCBIfam" id="NF001756">
    <property type="entry name" value="PRK00484.1"/>
    <property type="match status" value="1"/>
</dbReference>
<dbReference type="Gene3D" id="3.30.200.20">
    <property type="entry name" value="Phosphorylase Kinase, domain 1"/>
    <property type="match status" value="1"/>
</dbReference>
<dbReference type="InterPro" id="IPR002313">
    <property type="entry name" value="Lys-tRNA-ligase_II"/>
</dbReference>
<dbReference type="Pfam" id="PF01336">
    <property type="entry name" value="tRNA_anti-codon"/>
    <property type="match status" value="1"/>
</dbReference>
<evidence type="ECO:0000256" key="1">
    <source>
        <dbReference type="ARBA" id="ARBA00013166"/>
    </source>
</evidence>
<dbReference type="PROSITE" id="PS00108">
    <property type="entry name" value="PROTEIN_KINASE_ST"/>
    <property type="match status" value="1"/>
</dbReference>
<evidence type="ECO:0000256" key="4">
    <source>
        <dbReference type="ARBA" id="ARBA00022723"/>
    </source>
</evidence>
<feature type="compositionally biased region" description="Low complexity" evidence="13">
    <location>
        <begin position="1"/>
        <end position="15"/>
    </location>
</feature>
<evidence type="ECO:0000256" key="13">
    <source>
        <dbReference type="SAM" id="MobiDB-lite"/>
    </source>
</evidence>
<dbReference type="Gene3D" id="1.10.510.10">
    <property type="entry name" value="Transferase(Phosphotransferase) domain 1"/>
    <property type="match status" value="1"/>
</dbReference>
<keyword evidence="2" id="KW-0418">Kinase</keyword>
<dbReference type="CDD" id="cd04322">
    <property type="entry name" value="LysRS_N"/>
    <property type="match status" value="1"/>
</dbReference>
<dbReference type="Gene3D" id="3.30.930.10">
    <property type="entry name" value="Bira Bifunctional Protein, Domain 2"/>
    <property type="match status" value="1"/>
</dbReference>
<dbReference type="InterPro" id="IPR044136">
    <property type="entry name" value="Lys-tRNA-ligase_II_N"/>
</dbReference>
<keyword evidence="4" id="KW-0479">Metal-binding</keyword>
<dbReference type="Pfam" id="PF07714">
    <property type="entry name" value="PK_Tyr_Ser-Thr"/>
    <property type="match status" value="1"/>
</dbReference>
<evidence type="ECO:0000259" key="15">
    <source>
        <dbReference type="PROSITE" id="PS50081"/>
    </source>
</evidence>
<protein>
    <recommendedName>
        <fullName evidence="1 12">Lysine--tRNA ligase</fullName>
        <ecNumber evidence="1 12">6.1.1.6</ecNumber>
    </recommendedName>
    <alternativeName>
        <fullName evidence="9 12">Lysyl-tRNA synthetase</fullName>
    </alternativeName>
</protein>
<dbReference type="PANTHER" id="PTHR42918">
    <property type="entry name" value="LYSYL-TRNA SYNTHETASE"/>
    <property type="match status" value="1"/>
</dbReference>
<evidence type="ECO:0000256" key="12">
    <source>
        <dbReference type="RuleBase" id="RU003748"/>
    </source>
</evidence>
<evidence type="ECO:0000313" key="18">
    <source>
        <dbReference type="Proteomes" id="UP001437256"/>
    </source>
</evidence>
<dbReference type="PRINTS" id="PR00982">
    <property type="entry name" value="TRNASYNTHLYS"/>
</dbReference>
<reference evidence="17 18" key="1">
    <citation type="submission" date="2024-05" db="EMBL/GenBank/DDBJ databases">
        <title>A draft genome resource for the thread blight pathogen Marasmius tenuissimus strain MS-2.</title>
        <authorList>
            <person name="Yulfo-Soto G.E."/>
            <person name="Baruah I.K."/>
            <person name="Amoako-Attah I."/>
            <person name="Bukari Y."/>
            <person name="Meinhardt L.W."/>
            <person name="Bailey B.A."/>
            <person name="Cohen S.P."/>
        </authorList>
    </citation>
    <scope>NUCLEOTIDE SEQUENCE [LARGE SCALE GENOMIC DNA]</scope>
    <source>
        <strain evidence="17 18">MS-2</strain>
    </source>
</reference>
<evidence type="ECO:0000256" key="9">
    <source>
        <dbReference type="ARBA" id="ARBA00030563"/>
    </source>
</evidence>
<accession>A0ABR2ZWG8</accession>
<name>A0ABR2ZWG8_9AGAR</name>
<dbReference type="InterPro" id="IPR002219">
    <property type="entry name" value="PKC_DAG/PE"/>
</dbReference>
<organism evidence="17 18">
    <name type="scientific">Marasmius tenuissimus</name>
    <dbReference type="NCBI Taxonomy" id="585030"/>
    <lineage>
        <taxon>Eukaryota</taxon>
        <taxon>Fungi</taxon>
        <taxon>Dikarya</taxon>
        <taxon>Basidiomycota</taxon>
        <taxon>Agaricomycotina</taxon>
        <taxon>Agaricomycetes</taxon>
        <taxon>Agaricomycetidae</taxon>
        <taxon>Agaricales</taxon>
        <taxon>Marasmiineae</taxon>
        <taxon>Marasmiaceae</taxon>
        <taxon>Marasmius</taxon>
    </lineage>
</organism>
<dbReference type="HAMAP" id="MF_00252">
    <property type="entry name" value="Lys_tRNA_synth_class2"/>
    <property type="match status" value="1"/>
</dbReference>
<dbReference type="EC" id="6.1.1.6" evidence="1 12"/>
<evidence type="ECO:0000256" key="3">
    <source>
        <dbReference type="ARBA" id="ARBA00022598"/>
    </source>
</evidence>
<dbReference type="CDD" id="cd00029">
    <property type="entry name" value="C1"/>
    <property type="match status" value="1"/>
</dbReference>
<dbReference type="EMBL" id="JBBXMP010000047">
    <property type="protein sequence ID" value="KAL0065431.1"/>
    <property type="molecule type" value="Genomic_DNA"/>
</dbReference>
<sequence length="1220" mass="135337">MSTTENAAADAATTANLHKDPVTGEMISKNDLKRREKQRAKEASKAAKAPAPQPEKGKKAKVNEEELNPNQYYEMRSRQILELKKTQNPNPYPHKFHATKSIPTYIREYGPEGKITKGTKLDGTIESLTGRIHNIRASGSKLIFYDLHGEGTKVQIMATLQDAKNPESFVETHEIFKRGDVVGVTGTPSRTKLGELSISAHDMTLLAPNLHLLPSSHFGLKVQETRYRKRYLDLIISENTRQIFITRSKIINYIRRFFDSQGFMEVETPITSLLAGGATAKPFVTHHNDLNLDLYLRIAPELYLKELVVGGLDRVYEIGRVFRNEGIDMTHNPEFTICEFYMAYADMFDLMEMTESLVEGMVKYLTGGTTLTYYPDGDKGKEGAREWVLDFKGPWKRYDMIETLEEKLGVKFPPGDTLHTEEANKFLKELCQKHNVECSEPRTNARLLDKLVGEFIEPLCISPAFIVGHPQVMSPLAKWHRSRPGLCERFESFLCQKEICNAYTELNDPFEQRLRFEEQVRQKEQGDEEAQGIDETFIDALEHGLPPTGGWGMGIDRLVMFLTNSTNIKEVLLFPAMKPIEATPPPAIAGGPTPAPSDRNEDLTFIPRLNSRLDDPTTRRMSDAFDVIPYEDIKGDWKTLGSGSFGKVYKGKYLGIDVAIKEVVPSNEYDVAKYFEREWRLMKESRHPNIVLFLGLSRAPEPDGRIFIVSEFIENGNLRLYIHDKSKPFPWRLRLSFATDIARALAYLHARKCIHRDLKGENLLVTSNGRLKITDFGFARIAARSADESKRLTFCGTDSYMSPEILLGEEFDLPTDIFSLGVIFCEIIARRLADDRHFKRAAPTFSIDAEEVHKSASPGCPPDLIALCLDCLATEPADRPTTRDILERLAIIEAEVLARPDEADAVNIGSIKYMTGNKRPGVAPRIPSFGVGVGKDIRTSGITSDDSDDDDELMEAVSGLQNVGVNSDWSDGQDGREPLLNGNDSAFSEYSTTVIRQHSHQGTSTQPPALSSILTIRPSPDPNETPAPILPGDGHSTPASSLRSKMAEHPEGGEDLLGRSSILSIDSLDSYHTAAGRSSFLSTAMATEGGSTIRSANFTSPLVHRFTLIKPGAKPKKASGSLSGTSSPPDGPAIAATVGWNPFDLFFSSGLLVQKCDICYKRLGWKPVLECDDCGLKAHVKCGEVAPRDCGLRPPRPGVHQMVASSKIASASARKNQAVG</sequence>
<evidence type="ECO:0000256" key="6">
    <source>
        <dbReference type="ARBA" id="ARBA00022833"/>
    </source>
</evidence>
<dbReference type="InterPro" id="IPR011009">
    <property type="entry name" value="Kinase-like_dom_sf"/>
</dbReference>
<feature type="domain" description="Protein kinase" evidence="14">
    <location>
        <begin position="634"/>
        <end position="892"/>
    </location>
</feature>
<dbReference type="SUPFAM" id="SSF50249">
    <property type="entry name" value="Nucleic acid-binding proteins"/>
    <property type="match status" value="1"/>
</dbReference>
<dbReference type="SUPFAM" id="SSF57889">
    <property type="entry name" value="Cysteine-rich domain"/>
    <property type="match status" value="1"/>
</dbReference>
<evidence type="ECO:0000256" key="2">
    <source>
        <dbReference type="ARBA" id="ARBA00022527"/>
    </source>
</evidence>
<feature type="region of interest" description="Disordered" evidence="13">
    <location>
        <begin position="1"/>
        <end position="65"/>
    </location>
</feature>
<feature type="region of interest" description="Disordered" evidence="13">
    <location>
        <begin position="962"/>
        <end position="1057"/>
    </location>
</feature>
<feature type="domain" description="Aminoacyl-transfer RNA synthetases class-II family profile" evidence="16">
    <location>
        <begin position="247"/>
        <end position="579"/>
    </location>
</feature>
<dbReference type="InterPro" id="IPR017441">
    <property type="entry name" value="Protein_kinase_ATP_BS"/>
</dbReference>
<evidence type="ECO:0000256" key="11">
    <source>
        <dbReference type="PROSITE-ProRule" id="PRU10141"/>
    </source>
</evidence>
<evidence type="ECO:0000259" key="14">
    <source>
        <dbReference type="PROSITE" id="PS50011"/>
    </source>
</evidence>
<dbReference type="InterPro" id="IPR004364">
    <property type="entry name" value="Aa-tRNA-synt_II"/>
</dbReference>
<dbReference type="PROSITE" id="PS00107">
    <property type="entry name" value="PROTEIN_KINASE_ATP"/>
    <property type="match status" value="1"/>
</dbReference>
<feature type="domain" description="Phorbol-ester/DAG-type" evidence="15">
    <location>
        <begin position="1156"/>
        <end position="1190"/>
    </location>
</feature>
<keyword evidence="18" id="KW-1185">Reference proteome</keyword>
<dbReference type="InterPro" id="IPR012340">
    <property type="entry name" value="NA-bd_OB-fold"/>
</dbReference>
<dbReference type="InterPro" id="IPR018149">
    <property type="entry name" value="Lys-tRNA-synth_II_C"/>
</dbReference>
<dbReference type="Gene3D" id="3.30.60.20">
    <property type="match status" value="1"/>
</dbReference>
<dbReference type="NCBIfam" id="TIGR00499">
    <property type="entry name" value="lysS_bact"/>
    <property type="match status" value="1"/>
</dbReference>
<dbReference type="PROSITE" id="PS50081">
    <property type="entry name" value="ZF_DAG_PE_2"/>
    <property type="match status" value="1"/>
</dbReference>
<dbReference type="GO" id="GO:0004824">
    <property type="term" value="F:lysine-tRNA ligase activity"/>
    <property type="evidence" value="ECO:0007669"/>
    <property type="project" value="UniProtKB-EC"/>
</dbReference>
<keyword evidence="2" id="KW-0723">Serine/threonine-protein kinase</keyword>
<evidence type="ECO:0000313" key="17">
    <source>
        <dbReference type="EMBL" id="KAL0065431.1"/>
    </source>
</evidence>